<dbReference type="EMBL" id="JANPWB010000003">
    <property type="protein sequence ID" value="KAJ1199497.1"/>
    <property type="molecule type" value="Genomic_DNA"/>
</dbReference>
<dbReference type="InterPro" id="IPR036397">
    <property type="entry name" value="RNaseH_sf"/>
</dbReference>
<keyword evidence="2" id="KW-1185">Reference proteome</keyword>
<dbReference type="GO" id="GO:0003676">
    <property type="term" value="F:nucleic acid binding"/>
    <property type="evidence" value="ECO:0007669"/>
    <property type="project" value="InterPro"/>
</dbReference>
<reference evidence="1" key="1">
    <citation type="journal article" date="2022" name="bioRxiv">
        <title>Sequencing and chromosome-scale assembly of the giantPleurodeles waltlgenome.</title>
        <authorList>
            <person name="Brown T."/>
            <person name="Elewa A."/>
            <person name="Iarovenko S."/>
            <person name="Subramanian E."/>
            <person name="Araus A.J."/>
            <person name="Petzold A."/>
            <person name="Susuki M."/>
            <person name="Suzuki K.-i.T."/>
            <person name="Hayashi T."/>
            <person name="Toyoda A."/>
            <person name="Oliveira C."/>
            <person name="Osipova E."/>
            <person name="Leigh N.D."/>
            <person name="Simon A."/>
            <person name="Yun M.H."/>
        </authorList>
    </citation>
    <scope>NUCLEOTIDE SEQUENCE</scope>
    <source>
        <strain evidence="1">20211129_DDA</strain>
        <tissue evidence="1">Liver</tissue>
    </source>
</reference>
<organism evidence="1 2">
    <name type="scientific">Pleurodeles waltl</name>
    <name type="common">Iberian ribbed newt</name>
    <dbReference type="NCBI Taxonomy" id="8319"/>
    <lineage>
        <taxon>Eukaryota</taxon>
        <taxon>Metazoa</taxon>
        <taxon>Chordata</taxon>
        <taxon>Craniata</taxon>
        <taxon>Vertebrata</taxon>
        <taxon>Euteleostomi</taxon>
        <taxon>Amphibia</taxon>
        <taxon>Batrachia</taxon>
        <taxon>Caudata</taxon>
        <taxon>Salamandroidea</taxon>
        <taxon>Salamandridae</taxon>
        <taxon>Pleurodelinae</taxon>
        <taxon>Pleurodeles</taxon>
    </lineage>
</organism>
<dbReference type="PANTHER" id="PTHR37984:SF5">
    <property type="entry name" value="PROTEIN NYNRIN-LIKE"/>
    <property type="match status" value="1"/>
</dbReference>
<dbReference type="InterPro" id="IPR050951">
    <property type="entry name" value="Retrovirus_Pol_polyprotein"/>
</dbReference>
<dbReference type="Proteomes" id="UP001066276">
    <property type="component" value="Chromosome 2_1"/>
</dbReference>
<accession>A0AAV7VFH0</accession>
<evidence type="ECO:0000313" key="1">
    <source>
        <dbReference type="EMBL" id="KAJ1199497.1"/>
    </source>
</evidence>
<dbReference type="AlphaFoldDB" id="A0AAV7VFH0"/>
<evidence type="ECO:0000313" key="2">
    <source>
        <dbReference type="Proteomes" id="UP001066276"/>
    </source>
</evidence>
<dbReference type="PANTHER" id="PTHR37984">
    <property type="entry name" value="PROTEIN CBG26694"/>
    <property type="match status" value="1"/>
</dbReference>
<dbReference type="Gene3D" id="3.30.420.10">
    <property type="entry name" value="Ribonuclease H-like superfamily/Ribonuclease H"/>
    <property type="match status" value="1"/>
</dbReference>
<evidence type="ECO:0008006" key="3">
    <source>
        <dbReference type="Google" id="ProtNLM"/>
    </source>
</evidence>
<proteinExistence type="predicted"/>
<name>A0AAV7VFH0_PLEWA</name>
<comment type="caution">
    <text evidence="1">The sequence shown here is derived from an EMBL/GenBank/DDBJ whole genome shotgun (WGS) entry which is preliminary data.</text>
</comment>
<sequence length="251" mass="29105">MVARCIALAIRVVQQKSKCKHRRCESNVLVERLNRVLKENLQLAKAGGLNCKEELRKLLWAVRTTPNADTGVSPFVLLRGRVPATKLTRKWMGEVGVDEGLIEKVSEKRVSAQNKYIGGPRRTVCVKVGDYVQIKSAHIVQKGESHFSFPKKVIKMCRNAVKLEDGNWWNKERLSLARDVELLNKTWDETTGEEQETRHFLQNYFPCEMKVLDKELKRPAKEEYVTRDMKRKTSSRSRMLPSKYRDFLLFV</sequence>
<gene>
    <name evidence="1" type="ORF">NDU88_003331</name>
</gene>
<protein>
    <recommendedName>
        <fullName evidence="3">Integrase catalytic domain-containing protein</fullName>
    </recommendedName>
</protein>